<keyword evidence="4" id="KW-1185">Reference proteome</keyword>
<dbReference type="AlphaFoldDB" id="A0A1E5GTE5"/>
<dbReference type="InterPro" id="IPR000551">
    <property type="entry name" value="MerR-type_HTH_dom"/>
</dbReference>
<dbReference type="RefSeq" id="WP_069635159.1">
    <property type="nucleotide sequence ID" value="NZ_JXKZ01000004.1"/>
</dbReference>
<keyword evidence="1" id="KW-0238">DNA-binding</keyword>
<protein>
    <submittedName>
        <fullName evidence="3">MerR family transcriptional regulator</fullName>
    </submittedName>
</protein>
<evidence type="ECO:0000259" key="2">
    <source>
        <dbReference type="PROSITE" id="PS50937"/>
    </source>
</evidence>
<dbReference type="Proteomes" id="UP000094764">
    <property type="component" value="Unassembled WGS sequence"/>
</dbReference>
<evidence type="ECO:0000313" key="3">
    <source>
        <dbReference type="EMBL" id="OEG15961.1"/>
    </source>
</evidence>
<proteinExistence type="predicted"/>
<dbReference type="OrthoDB" id="9811174at2"/>
<dbReference type="PANTHER" id="PTHR30204:SF83">
    <property type="entry name" value="TRANSCRIPTIONAL REGULATOR, MERR FAMILY"/>
    <property type="match status" value="1"/>
</dbReference>
<sequence length="129" mass="15660">MNYNIGKFSELSGFSIDTLRYYEKEGLIITDRDHNNRRIFSERDITWIEFIKKLKMTGMKLKDIKLYAQLRYEGDETIQQRLDLLFNQSETLNEQKKEIDEYRDFLQNKIGIYQNMLFEQNQKVSRTNI</sequence>
<dbReference type="Gene3D" id="1.10.1660.10">
    <property type="match status" value="1"/>
</dbReference>
<dbReference type="PANTHER" id="PTHR30204">
    <property type="entry name" value="REDOX-CYCLING DRUG-SENSING TRANSCRIPTIONAL ACTIVATOR SOXR"/>
    <property type="match status" value="1"/>
</dbReference>
<dbReference type="PRINTS" id="PR00040">
    <property type="entry name" value="HTHMERR"/>
</dbReference>
<feature type="domain" description="HTH merR-type" evidence="2">
    <location>
        <begin position="2"/>
        <end position="70"/>
    </location>
</feature>
<dbReference type="SMART" id="SM00422">
    <property type="entry name" value="HTH_MERR"/>
    <property type="match status" value="1"/>
</dbReference>
<dbReference type="InterPro" id="IPR047057">
    <property type="entry name" value="MerR_fam"/>
</dbReference>
<dbReference type="EMBL" id="MIKB01000014">
    <property type="protein sequence ID" value="OEG15961.1"/>
    <property type="molecule type" value="Genomic_DNA"/>
</dbReference>
<evidence type="ECO:0000313" key="4">
    <source>
        <dbReference type="Proteomes" id="UP000094764"/>
    </source>
</evidence>
<name>A0A1E5GTE5_9ENTE</name>
<dbReference type="CDD" id="cd01109">
    <property type="entry name" value="HTH_YyaN"/>
    <property type="match status" value="1"/>
</dbReference>
<dbReference type="STRING" id="903983.BCR23_07375"/>
<accession>A0A1E5GTE5</accession>
<comment type="caution">
    <text evidence="3">The sequence shown here is derived from an EMBL/GenBank/DDBJ whole genome shotgun (WGS) entry which is preliminary data.</text>
</comment>
<dbReference type="PATRIC" id="fig|903983.4.peg.2036"/>
<reference evidence="4" key="1">
    <citation type="submission" date="2016-09" db="EMBL/GenBank/DDBJ databases">
        <authorList>
            <person name="Gulvik C.A."/>
        </authorList>
    </citation>
    <scope>NUCLEOTIDE SEQUENCE [LARGE SCALE GENOMIC DNA]</scope>
    <source>
        <strain evidence="4">LMG 26306</strain>
    </source>
</reference>
<dbReference type="GO" id="GO:0003677">
    <property type="term" value="F:DNA binding"/>
    <property type="evidence" value="ECO:0007669"/>
    <property type="project" value="UniProtKB-KW"/>
</dbReference>
<dbReference type="InterPro" id="IPR009061">
    <property type="entry name" value="DNA-bd_dom_put_sf"/>
</dbReference>
<evidence type="ECO:0000256" key="1">
    <source>
        <dbReference type="ARBA" id="ARBA00023125"/>
    </source>
</evidence>
<dbReference type="PROSITE" id="PS50937">
    <property type="entry name" value="HTH_MERR_2"/>
    <property type="match status" value="1"/>
</dbReference>
<organism evidence="3 4">
    <name type="scientific">Enterococcus quebecensis</name>
    <dbReference type="NCBI Taxonomy" id="903983"/>
    <lineage>
        <taxon>Bacteria</taxon>
        <taxon>Bacillati</taxon>
        <taxon>Bacillota</taxon>
        <taxon>Bacilli</taxon>
        <taxon>Lactobacillales</taxon>
        <taxon>Enterococcaceae</taxon>
        <taxon>Enterococcus</taxon>
    </lineage>
</organism>
<dbReference type="SUPFAM" id="SSF46955">
    <property type="entry name" value="Putative DNA-binding domain"/>
    <property type="match status" value="1"/>
</dbReference>
<dbReference type="Pfam" id="PF13411">
    <property type="entry name" value="MerR_1"/>
    <property type="match status" value="1"/>
</dbReference>
<dbReference type="GO" id="GO:0003700">
    <property type="term" value="F:DNA-binding transcription factor activity"/>
    <property type="evidence" value="ECO:0007669"/>
    <property type="project" value="InterPro"/>
</dbReference>
<gene>
    <name evidence="3" type="ORF">BCR23_07375</name>
</gene>